<keyword evidence="13" id="KW-1185">Reference proteome</keyword>
<dbReference type="HOGENOM" id="CLU_033621_2_0_3"/>
<dbReference type="InterPro" id="IPR000515">
    <property type="entry name" value="MetI-like"/>
</dbReference>
<evidence type="ECO:0000256" key="2">
    <source>
        <dbReference type="ARBA" id="ARBA00007069"/>
    </source>
</evidence>
<dbReference type="KEGG" id="scs:Sta7437_1349"/>
<dbReference type="SUPFAM" id="SSF161098">
    <property type="entry name" value="MetI-like"/>
    <property type="match status" value="1"/>
</dbReference>
<dbReference type="AlphaFoldDB" id="K9XS81"/>
<keyword evidence="5" id="KW-0592">Phosphate transport</keyword>
<feature type="transmembrane region" description="Helical" evidence="9">
    <location>
        <begin position="273"/>
        <end position="295"/>
    </location>
</feature>
<dbReference type="GO" id="GO:0035435">
    <property type="term" value="P:phosphate ion transmembrane transport"/>
    <property type="evidence" value="ECO:0007669"/>
    <property type="project" value="InterPro"/>
</dbReference>
<keyword evidence="3" id="KW-0813">Transport</keyword>
<keyword evidence="4 9" id="KW-1003">Cell membrane</keyword>
<evidence type="ECO:0000256" key="1">
    <source>
        <dbReference type="ARBA" id="ARBA00004651"/>
    </source>
</evidence>
<dbReference type="eggNOG" id="COG0581">
    <property type="taxonomic scope" value="Bacteria"/>
</dbReference>
<feature type="transmembrane region" description="Helical" evidence="9">
    <location>
        <begin position="86"/>
        <end position="112"/>
    </location>
</feature>
<evidence type="ECO:0000256" key="10">
    <source>
        <dbReference type="SAM" id="MobiDB-lite"/>
    </source>
</evidence>
<dbReference type="RefSeq" id="WP_015192589.1">
    <property type="nucleotide sequence ID" value="NC_019748.1"/>
</dbReference>
<sequence>MNQELIQSQPDYPFDPASLKRNPRSPRTLFGLVMTGIATLFTVLAIIPLLIILSYLLTKGISSLSPMVFTELPPPPLVEGGGFGNAILGTVIMVGIGAAISVPIGIMAAIYLSEFSQGKLAEWIRFATNVLSGVPSIIIGVFAYSAIVLTTKSYSAWAGGFALAILMLPIIIRTTDEALKLVPQEVRQASVGIGANDYQTVLQVVLPAAIPAIITGITLAIARAAGETAPLLFTALFTQYWPNWNNLLVEPTASLAVLVYNFAIVPFKNQQELAWGAAFILVLLVLLTSVISRIATARRTY</sequence>
<feature type="region of interest" description="Disordered" evidence="10">
    <location>
        <begin position="1"/>
        <end position="20"/>
    </location>
</feature>
<proteinExistence type="inferred from homology"/>
<dbReference type="InterPro" id="IPR035906">
    <property type="entry name" value="MetI-like_sf"/>
</dbReference>
<dbReference type="PROSITE" id="PS50928">
    <property type="entry name" value="ABC_TM1"/>
    <property type="match status" value="1"/>
</dbReference>
<dbReference type="InterPro" id="IPR051408">
    <property type="entry name" value="Phosphate_transprt_permease"/>
</dbReference>
<evidence type="ECO:0000256" key="3">
    <source>
        <dbReference type="ARBA" id="ARBA00022448"/>
    </source>
</evidence>
<dbReference type="PANTHER" id="PTHR42922:SF1">
    <property type="entry name" value="PHOSPHATE TRANSPORT SYSTEM PERMEASE PROTEIN PSTA"/>
    <property type="match status" value="1"/>
</dbReference>
<evidence type="ECO:0000256" key="9">
    <source>
        <dbReference type="RuleBase" id="RU363043"/>
    </source>
</evidence>
<evidence type="ECO:0000259" key="11">
    <source>
        <dbReference type="PROSITE" id="PS50928"/>
    </source>
</evidence>
<evidence type="ECO:0000256" key="4">
    <source>
        <dbReference type="ARBA" id="ARBA00022475"/>
    </source>
</evidence>
<keyword evidence="7 9" id="KW-1133">Transmembrane helix</keyword>
<dbReference type="OrthoDB" id="9807065at2"/>
<reference evidence="13" key="1">
    <citation type="journal article" date="2013" name="Proc. Natl. Acad. Sci. U.S.A.">
        <title>Improving the coverage of the cyanobacterial phylum using diversity-driven genome sequencing.</title>
        <authorList>
            <person name="Shih P.M."/>
            <person name="Wu D."/>
            <person name="Latifi A."/>
            <person name="Axen S.D."/>
            <person name="Fewer D.P."/>
            <person name="Talla E."/>
            <person name="Calteau A."/>
            <person name="Cai F."/>
            <person name="Tandeau de Marsac N."/>
            <person name="Rippka R."/>
            <person name="Herdman M."/>
            <person name="Sivonen K."/>
            <person name="Coursin T."/>
            <person name="Laurent T."/>
            <person name="Goodwin L."/>
            <person name="Nolan M."/>
            <person name="Davenport K.W."/>
            <person name="Han C.S."/>
            <person name="Rubin E.M."/>
            <person name="Eisen J.A."/>
            <person name="Woyke T."/>
            <person name="Gugger M."/>
            <person name="Kerfeld C.A."/>
        </authorList>
    </citation>
    <scope>NUCLEOTIDE SEQUENCE [LARGE SCALE GENOMIC DNA]</scope>
    <source>
        <strain evidence="13">ATCC 29371 / PCC 7437</strain>
    </source>
</reference>
<evidence type="ECO:0000256" key="7">
    <source>
        <dbReference type="ARBA" id="ARBA00022989"/>
    </source>
</evidence>
<keyword evidence="8 9" id="KW-0472">Membrane</keyword>
<accession>K9XS81</accession>
<dbReference type="GO" id="GO:0005886">
    <property type="term" value="C:plasma membrane"/>
    <property type="evidence" value="ECO:0007669"/>
    <property type="project" value="UniProtKB-SubCell"/>
</dbReference>
<dbReference type="Pfam" id="PF00528">
    <property type="entry name" value="BPD_transp_1"/>
    <property type="match status" value="1"/>
</dbReference>
<dbReference type="STRING" id="111780.Sta7437_1349"/>
<dbReference type="NCBIfam" id="TIGR00974">
    <property type="entry name" value="3a0107s02c"/>
    <property type="match status" value="1"/>
</dbReference>
<evidence type="ECO:0000256" key="6">
    <source>
        <dbReference type="ARBA" id="ARBA00022692"/>
    </source>
</evidence>
<name>K9XS81_STAC7</name>
<evidence type="ECO:0000313" key="13">
    <source>
        <dbReference type="Proteomes" id="UP000010473"/>
    </source>
</evidence>
<feature type="compositionally biased region" description="Polar residues" evidence="10">
    <location>
        <begin position="1"/>
        <end position="10"/>
    </location>
</feature>
<keyword evidence="6 9" id="KW-0812">Transmembrane</keyword>
<gene>
    <name evidence="12" type="ordered locus">Sta7437_1349</name>
</gene>
<evidence type="ECO:0000256" key="8">
    <source>
        <dbReference type="ARBA" id="ARBA00023136"/>
    </source>
</evidence>
<dbReference type="Gene3D" id="1.10.3720.10">
    <property type="entry name" value="MetI-like"/>
    <property type="match status" value="1"/>
</dbReference>
<dbReference type="PATRIC" id="fig|111780.3.peg.1407"/>
<evidence type="ECO:0000313" key="12">
    <source>
        <dbReference type="EMBL" id="AFZ34916.1"/>
    </source>
</evidence>
<dbReference type="EMBL" id="CP003653">
    <property type="protein sequence ID" value="AFZ34916.1"/>
    <property type="molecule type" value="Genomic_DNA"/>
</dbReference>
<comment type="caution">
    <text evidence="9">Lacks conserved residue(s) required for the propagation of feature annotation.</text>
</comment>
<feature type="domain" description="ABC transmembrane type-1" evidence="11">
    <location>
        <begin position="87"/>
        <end position="292"/>
    </location>
</feature>
<dbReference type="GO" id="GO:0005315">
    <property type="term" value="F:phosphate transmembrane transporter activity"/>
    <property type="evidence" value="ECO:0007669"/>
    <property type="project" value="InterPro"/>
</dbReference>
<feature type="transmembrane region" description="Helical" evidence="9">
    <location>
        <begin position="124"/>
        <end position="148"/>
    </location>
</feature>
<evidence type="ECO:0000256" key="5">
    <source>
        <dbReference type="ARBA" id="ARBA00022592"/>
    </source>
</evidence>
<comment type="subcellular location">
    <subcellularLocation>
        <location evidence="1 9">Cell membrane</location>
        <topology evidence="1 9">Multi-pass membrane protein</topology>
    </subcellularLocation>
</comment>
<protein>
    <recommendedName>
        <fullName evidence="9">Phosphate transport system permease protein PstA</fullName>
    </recommendedName>
</protein>
<organism evidence="12 13">
    <name type="scientific">Stanieria cyanosphaera (strain ATCC 29371 / PCC 7437)</name>
    <dbReference type="NCBI Taxonomy" id="111780"/>
    <lineage>
        <taxon>Bacteria</taxon>
        <taxon>Bacillati</taxon>
        <taxon>Cyanobacteriota</taxon>
        <taxon>Cyanophyceae</taxon>
        <taxon>Pleurocapsales</taxon>
        <taxon>Dermocarpellaceae</taxon>
        <taxon>Stanieria</taxon>
    </lineage>
</organism>
<dbReference type="Proteomes" id="UP000010473">
    <property type="component" value="Chromosome"/>
</dbReference>
<feature type="transmembrane region" description="Helical" evidence="9">
    <location>
        <begin position="154"/>
        <end position="172"/>
    </location>
</feature>
<dbReference type="InterPro" id="IPR005672">
    <property type="entry name" value="Phosphate_PstA"/>
</dbReference>
<feature type="transmembrane region" description="Helical" evidence="9">
    <location>
        <begin position="29"/>
        <end position="57"/>
    </location>
</feature>
<comment type="similarity">
    <text evidence="2 9">Belongs to the binding-protein-dependent transport system permease family. CysTW subfamily.</text>
</comment>
<dbReference type="CDD" id="cd06261">
    <property type="entry name" value="TM_PBP2"/>
    <property type="match status" value="1"/>
</dbReference>
<dbReference type="PANTHER" id="PTHR42922">
    <property type="entry name" value="PHOSPHATE TRANSPORT SYSTEM PERMEASE PROTEIN PSTA"/>
    <property type="match status" value="1"/>
</dbReference>